<name>A0ABT1WHE3_9BURK</name>
<comment type="caution">
    <text evidence="2">The sequence shown here is derived from an EMBL/GenBank/DDBJ whole genome shotgun (WGS) entry which is preliminary data.</text>
</comment>
<dbReference type="EMBL" id="JANIGO010000003">
    <property type="protein sequence ID" value="MCQ8896834.1"/>
    <property type="molecule type" value="Genomic_DNA"/>
</dbReference>
<evidence type="ECO:0000313" key="2">
    <source>
        <dbReference type="EMBL" id="MCQ8896834.1"/>
    </source>
</evidence>
<organism evidence="2 3">
    <name type="scientific">Limnobacter humi</name>
    <dbReference type="NCBI Taxonomy" id="1778671"/>
    <lineage>
        <taxon>Bacteria</taxon>
        <taxon>Pseudomonadati</taxon>
        <taxon>Pseudomonadota</taxon>
        <taxon>Betaproteobacteria</taxon>
        <taxon>Burkholderiales</taxon>
        <taxon>Burkholderiaceae</taxon>
        <taxon>Limnobacter</taxon>
    </lineage>
</organism>
<protein>
    <recommendedName>
        <fullName evidence="4">DUF2834 domain-containing protein</fullName>
    </recommendedName>
</protein>
<accession>A0ABT1WHE3</accession>
<proteinExistence type="predicted"/>
<reference evidence="2 3" key="1">
    <citation type="submission" date="2022-07" db="EMBL/GenBank/DDBJ databases">
        <authorList>
            <person name="Xamxidin M."/>
            <person name="Wu M."/>
        </authorList>
    </citation>
    <scope>NUCLEOTIDE SEQUENCE [LARGE SCALE GENOMIC DNA]</scope>
    <source>
        <strain evidence="2 3">NBRC 111650</strain>
    </source>
</reference>
<sequence length="116" mass="12558">MKAFKAFLVIELLILSGYTVLVIQNQGLNLIPHVIDNVLAVSWSGQFNLDFMILLTIAGLWVSWRHGHSPLGMALGLLVTTGGSMVLCPYLLIAAGKAKGNLSTLFMGQQQSCPPY</sequence>
<evidence type="ECO:0000256" key="1">
    <source>
        <dbReference type="SAM" id="Phobius"/>
    </source>
</evidence>
<keyword evidence="3" id="KW-1185">Reference proteome</keyword>
<feature type="transmembrane region" description="Helical" evidence="1">
    <location>
        <begin position="71"/>
        <end position="93"/>
    </location>
</feature>
<keyword evidence="1" id="KW-0812">Transmembrane</keyword>
<keyword evidence="1" id="KW-0472">Membrane</keyword>
<evidence type="ECO:0008006" key="4">
    <source>
        <dbReference type="Google" id="ProtNLM"/>
    </source>
</evidence>
<dbReference type="RefSeq" id="WP_256764626.1">
    <property type="nucleotide sequence ID" value="NZ_JANIGO010000003.1"/>
</dbReference>
<evidence type="ECO:0000313" key="3">
    <source>
        <dbReference type="Proteomes" id="UP001204142"/>
    </source>
</evidence>
<keyword evidence="1" id="KW-1133">Transmembrane helix</keyword>
<feature type="transmembrane region" description="Helical" evidence="1">
    <location>
        <begin position="47"/>
        <end position="64"/>
    </location>
</feature>
<feature type="transmembrane region" description="Helical" evidence="1">
    <location>
        <begin position="7"/>
        <end position="27"/>
    </location>
</feature>
<dbReference type="Proteomes" id="UP001204142">
    <property type="component" value="Unassembled WGS sequence"/>
</dbReference>
<gene>
    <name evidence="2" type="ORF">NQT62_10370</name>
</gene>